<dbReference type="SUPFAM" id="SSF50814">
    <property type="entry name" value="Lipocalins"/>
    <property type="match status" value="2"/>
</dbReference>
<dbReference type="InterPro" id="IPR022017">
    <property type="entry name" value="BFA1-like_DUF3598"/>
</dbReference>
<feature type="domain" description="DUF3598" evidence="1">
    <location>
        <begin position="6"/>
        <end position="136"/>
    </location>
</feature>
<evidence type="ECO:0000259" key="1">
    <source>
        <dbReference type="Pfam" id="PF12204"/>
    </source>
</evidence>
<protein>
    <submittedName>
        <fullName evidence="3">Uncharacterized protein</fullName>
    </submittedName>
</protein>
<dbReference type="EMBL" id="MJGC01000052">
    <property type="protein sequence ID" value="OEJ75330.1"/>
    <property type="molecule type" value="Genomic_DNA"/>
</dbReference>
<dbReference type="InterPro" id="IPR048378">
    <property type="entry name" value="BFA1-like_C"/>
</dbReference>
<name>A0A1E5QL16_9CYAN</name>
<dbReference type="Pfam" id="PF21053">
    <property type="entry name" value="BFA1_C"/>
    <property type="match status" value="1"/>
</dbReference>
<dbReference type="GO" id="GO:0005886">
    <property type="term" value="C:plasma membrane"/>
    <property type="evidence" value="ECO:0007669"/>
    <property type="project" value="TreeGrafter"/>
</dbReference>
<dbReference type="OrthoDB" id="516684at2"/>
<gene>
    <name evidence="3" type="ORF">BH720_10050</name>
</gene>
<dbReference type="Gene3D" id="2.40.128.20">
    <property type="match status" value="2"/>
</dbReference>
<evidence type="ECO:0000259" key="2">
    <source>
        <dbReference type="Pfam" id="PF21053"/>
    </source>
</evidence>
<dbReference type="InterPro" id="IPR012674">
    <property type="entry name" value="Calycin"/>
</dbReference>
<dbReference type="AlphaFoldDB" id="A0A1E5QL16"/>
<dbReference type="GO" id="GO:0000918">
    <property type="term" value="P:division septum site selection"/>
    <property type="evidence" value="ECO:0007669"/>
    <property type="project" value="TreeGrafter"/>
</dbReference>
<organism evidence="3">
    <name type="scientific">Desertifilum tharense IPPAS B-1220</name>
    <dbReference type="NCBI Taxonomy" id="1781255"/>
    <lineage>
        <taxon>Bacteria</taxon>
        <taxon>Bacillati</taxon>
        <taxon>Cyanobacteriota</taxon>
        <taxon>Cyanophyceae</taxon>
        <taxon>Desertifilales</taxon>
        <taxon>Desertifilaceae</taxon>
        <taxon>Desertifilum</taxon>
    </lineage>
</organism>
<sequence length="285" mass="32300">MIENLSQWDCLLKNLGTWEGSFTQFSPAGELIEDTPSVVTLEGLNQNQTIRQTITRFPRDRDKQESVLEYSSLGRGVLFCSTGAFSQGSTQWGPFSEFGAELGLIADNRRLRLVQLYNREAQLDRLTLIRETRQGTQPTPSPELTVDQLKGVWQGEAVTVYPDWRSPLSYPTHLRLQQLDSHRLVQQLSFGETTLTSITSTATIEPHRLLFEQSEPKLQVLFLPNGVSSTCPLSIQPGQPFFLEVGWLISANSRQRLIRHYNEKGEWVSLTLVTEHRSKNRATAL</sequence>
<reference evidence="3" key="1">
    <citation type="submission" date="2016-09" db="EMBL/GenBank/DDBJ databases">
        <title>Draft genome of thermotolerant cyanobacterium Desertifilum sp. strain IPPAS B-1220.</title>
        <authorList>
            <person name="Sinetova M.A."/>
            <person name="Bolakhan K."/>
            <person name="Zayadan B.K."/>
            <person name="Mironov K.S."/>
            <person name="Ustinova V."/>
            <person name="Kupriyanova E.V."/>
            <person name="Sidorov R.A."/>
            <person name="Skrypnik A.N."/>
            <person name="Gogoleva N.E."/>
            <person name="Gogolev Y.V."/>
            <person name="Los D.A."/>
        </authorList>
    </citation>
    <scope>NUCLEOTIDE SEQUENCE [LARGE SCALE GENOMIC DNA]</scope>
    <source>
        <strain evidence="3">IPPAS B-1220</strain>
    </source>
</reference>
<dbReference type="RefSeq" id="WP_069967060.1">
    <property type="nucleotide sequence ID" value="NZ_CM124774.1"/>
</dbReference>
<feature type="domain" description="Biogenesis factor required for ATP synthase 1-like C-terminal" evidence="2">
    <location>
        <begin position="141"/>
        <end position="277"/>
    </location>
</feature>
<dbReference type="Pfam" id="PF12204">
    <property type="entry name" value="DUF3598_N"/>
    <property type="match status" value="1"/>
</dbReference>
<proteinExistence type="predicted"/>
<accession>A0A1E5QL16</accession>
<dbReference type="STRING" id="1781255.BH720_10050"/>
<dbReference type="PANTHER" id="PTHR33404">
    <property type="entry name" value="CELL DIVISION TOPOLOGICAL SPECIFICITY FACTOR HOMOLOG, CHLOROPLASTIC"/>
    <property type="match status" value="1"/>
</dbReference>
<dbReference type="PANTHER" id="PTHR33404:SF1">
    <property type="entry name" value="SLL0497 PROTEIN"/>
    <property type="match status" value="1"/>
</dbReference>
<comment type="caution">
    <text evidence="3">The sequence shown here is derived from an EMBL/GenBank/DDBJ whole genome shotgun (WGS) entry which is preliminary data.</text>
</comment>
<evidence type="ECO:0000313" key="3">
    <source>
        <dbReference type="EMBL" id="OEJ75330.1"/>
    </source>
</evidence>